<organism evidence="5 6">
    <name type="scientific">Hominiventricola filiformis</name>
    <dbReference type="NCBI Taxonomy" id="2885352"/>
    <lineage>
        <taxon>Bacteria</taxon>
        <taxon>Bacillati</taxon>
        <taxon>Bacillota</taxon>
        <taxon>Clostridia</taxon>
        <taxon>Lachnospirales</taxon>
        <taxon>Lachnospiraceae</taxon>
        <taxon>Hominiventricola</taxon>
    </lineage>
</organism>
<dbReference type="GO" id="GO:0006520">
    <property type="term" value="P:amino acid metabolic process"/>
    <property type="evidence" value="ECO:0007669"/>
    <property type="project" value="InterPro"/>
</dbReference>
<dbReference type="GO" id="GO:0016829">
    <property type="term" value="F:lyase activity"/>
    <property type="evidence" value="ECO:0007669"/>
    <property type="project" value="InterPro"/>
</dbReference>
<keyword evidence="5" id="KW-0032">Aminotransferase</keyword>
<comment type="cofactor">
    <cofactor evidence="1">
        <name>pyridoxal 5'-phosphate</name>
        <dbReference type="ChEBI" id="CHEBI:597326"/>
    </cofactor>
</comment>
<proteinExistence type="inferred from homology"/>
<dbReference type="RefSeq" id="WP_308459960.1">
    <property type="nucleotide sequence ID" value="NZ_JAJEPS010000017.1"/>
</dbReference>
<dbReference type="Pfam" id="PF01212">
    <property type="entry name" value="Beta_elim_lyase"/>
    <property type="match status" value="1"/>
</dbReference>
<dbReference type="PANTHER" id="PTHR48097">
    <property type="entry name" value="L-THREONINE ALDOLASE-RELATED"/>
    <property type="match status" value="1"/>
</dbReference>
<sequence length="348" mass="38860">MLSFQNDYQEGAHEKILARLIETNLEPLSGYGSDLYCESAKKKIQTACDCPEADVWFLTGGTQTNQTIIDTMLEPYEGVVSAETGHVASHEAGAIEYSGHKVLTIPQHEGKIDAAELETFLRKFWEDGNHEHMVFPGMVYISHPTEYGTLYTKVELENLSAICDAYQIPLFLDGARLGYGLAASDTDVTLPDIARCCHVFYIGGTKVGALCGEAVVFTRHNTPKHFLTRIKQHGALLAKGRLIGIQFDTLFTDNLYFEIGKHAIAMAELLKKGLADNDIPLYLNSPTNQQFLLLTDEQAERLKHDVVYSFWEKPDEDHTVIRLVTDWATTEAQVLELVQVICTCLKNS</sequence>
<evidence type="ECO:0000256" key="1">
    <source>
        <dbReference type="ARBA" id="ARBA00001933"/>
    </source>
</evidence>
<feature type="domain" description="Aromatic amino acid beta-eliminating lyase/threonine aldolase" evidence="4">
    <location>
        <begin position="31"/>
        <end position="305"/>
    </location>
</feature>
<comment type="similarity">
    <text evidence="2">Belongs to the threonine aldolase family.</text>
</comment>
<protein>
    <submittedName>
        <fullName evidence="5">Aminotransferase class I/II-fold pyridoxal phosphate-dependent enzyme</fullName>
    </submittedName>
</protein>
<dbReference type="Proteomes" id="UP001198220">
    <property type="component" value="Unassembled WGS sequence"/>
</dbReference>
<dbReference type="SUPFAM" id="SSF53383">
    <property type="entry name" value="PLP-dependent transferases"/>
    <property type="match status" value="1"/>
</dbReference>
<evidence type="ECO:0000256" key="3">
    <source>
        <dbReference type="ARBA" id="ARBA00022898"/>
    </source>
</evidence>
<dbReference type="InterPro" id="IPR001597">
    <property type="entry name" value="ArAA_b-elim_lyase/Thr_aldolase"/>
</dbReference>
<keyword evidence="3" id="KW-0663">Pyridoxal phosphate</keyword>
<name>A0AAE3AC30_9FIRM</name>
<dbReference type="InterPro" id="IPR015421">
    <property type="entry name" value="PyrdxlP-dep_Trfase_major"/>
</dbReference>
<comment type="caution">
    <text evidence="5">The sequence shown here is derived from an EMBL/GenBank/DDBJ whole genome shotgun (WGS) entry which is preliminary data.</text>
</comment>
<keyword evidence="6" id="KW-1185">Reference proteome</keyword>
<reference evidence="5 6" key="1">
    <citation type="submission" date="2021-10" db="EMBL/GenBank/DDBJ databases">
        <title>Anaerobic single-cell dispensing facilitates the cultivation of human gut bacteria.</title>
        <authorList>
            <person name="Afrizal A."/>
        </authorList>
    </citation>
    <scope>NUCLEOTIDE SEQUENCE [LARGE SCALE GENOMIC DNA]</scope>
    <source>
        <strain evidence="5 6">CLA-AA-H276</strain>
    </source>
</reference>
<dbReference type="InterPro" id="IPR015424">
    <property type="entry name" value="PyrdxlP-dep_Trfase"/>
</dbReference>
<dbReference type="PANTHER" id="PTHR48097:SF5">
    <property type="entry name" value="LOW SPECIFICITY L-THREONINE ALDOLASE"/>
    <property type="match status" value="1"/>
</dbReference>
<gene>
    <name evidence="5" type="ORF">LKD36_13935</name>
</gene>
<keyword evidence="5" id="KW-0808">Transferase</keyword>
<evidence type="ECO:0000313" key="6">
    <source>
        <dbReference type="Proteomes" id="UP001198220"/>
    </source>
</evidence>
<evidence type="ECO:0000259" key="4">
    <source>
        <dbReference type="Pfam" id="PF01212"/>
    </source>
</evidence>
<dbReference type="AlphaFoldDB" id="A0AAE3AC30"/>
<dbReference type="EMBL" id="JAJEPS010000017">
    <property type="protein sequence ID" value="MCC2127268.1"/>
    <property type="molecule type" value="Genomic_DNA"/>
</dbReference>
<dbReference type="InterPro" id="IPR015422">
    <property type="entry name" value="PyrdxlP-dep_Trfase_small"/>
</dbReference>
<evidence type="ECO:0000256" key="2">
    <source>
        <dbReference type="ARBA" id="ARBA00006966"/>
    </source>
</evidence>
<evidence type="ECO:0000313" key="5">
    <source>
        <dbReference type="EMBL" id="MCC2127268.1"/>
    </source>
</evidence>
<accession>A0AAE3AC30</accession>
<dbReference type="Gene3D" id="3.90.1150.10">
    <property type="entry name" value="Aspartate Aminotransferase, domain 1"/>
    <property type="match status" value="1"/>
</dbReference>
<dbReference type="GO" id="GO:0008483">
    <property type="term" value="F:transaminase activity"/>
    <property type="evidence" value="ECO:0007669"/>
    <property type="project" value="UniProtKB-KW"/>
</dbReference>
<dbReference type="Gene3D" id="3.40.640.10">
    <property type="entry name" value="Type I PLP-dependent aspartate aminotransferase-like (Major domain)"/>
    <property type="match status" value="1"/>
</dbReference>